<keyword evidence="2" id="KW-1185">Reference proteome</keyword>
<comment type="caution">
    <text evidence="1">The sequence shown here is derived from an EMBL/GenBank/DDBJ whole genome shotgun (WGS) entry which is preliminary data.</text>
</comment>
<proteinExistence type="predicted"/>
<dbReference type="Proteomes" id="UP000324222">
    <property type="component" value="Unassembled WGS sequence"/>
</dbReference>
<name>A0A5B7JCQ1_PORTR</name>
<dbReference type="EMBL" id="VSRR010091287">
    <property type="protein sequence ID" value="MPC92435.1"/>
    <property type="molecule type" value="Genomic_DNA"/>
</dbReference>
<evidence type="ECO:0000313" key="2">
    <source>
        <dbReference type="Proteomes" id="UP000324222"/>
    </source>
</evidence>
<reference evidence="1 2" key="1">
    <citation type="submission" date="2019-05" db="EMBL/GenBank/DDBJ databases">
        <title>Another draft genome of Portunus trituberculatus and its Hox gene families provides insights of decapod evolution.</title>
        <authorList>
            <person name="Jeong J.-H."/>
            <person name="Song I."/>
            <person name="Kim S."/>
            <person name="Choi T."/>
            <person name="Kim D."/>
            <person name="Ryu S."/>
            <person name="Kim W."/>
        </authorList>
    </citation>
    <scope>NUCLEOTIDE SEQUENCE [LARGE SCALE GENOMIC DNA]</scope>
    <source>
        <tissue evidence="1">Muscle</tissue>
    </source>
</reference>
<protein>
    <submittedName>
        <fullName evidence="1">Uncharacterized protein</fullName>
    </submittedName>
</protein>
<sequence length="98" mass="11100">MAAPLLVQMEADIDREMEQERLIEERMAESGGKLEDEEAWDSMTQDLAAPEPPKMFYGPEAQIITNDLKSLDEMVSTLCHSLLPLLPASSAVFFFFKY</sequence>
<dbReference type="AlphaFoldDB" id="A0A5B7JCQ1"/>
<evidence type="ECO:0000313" key="1">
    <source>
        <dbReference type="EMBL" id="MPC92435.1"/>
    </source>
</evidence>
<dbReference type="OrthoDB" id="206130at2759"/>
<accession>A0A5B7JCQ1</accession>
<organism evidence="1 2">
    <name type="scientific">Portunus trituberculatus</name>
    <name type="common">Swimming crab</name>
    <name type="synonym">Neptunus trituberculatus</name>
    <dbReference type="NCBI Taxonomy" id="210409"/>
    <lineage>
        <taxon>Eukaryota</taxon>
        <taxon>Metazoa</taxon>
        <taxon>Ecdysozoa</taxon>
        <taxon>Arthropoda</taxon>
        <taxon>Crustacea</taxon>
        <taxon>Multicrustacea</taxon>
        <taxon>Malacostraca</taxon>
        <taxon>Eumalacostraca</taxon>
        <taxon>Eucarida</taxon>
        <taxon>Decapoda</taxon>
        <taxon>Pleocyemata</taxon>
        <taxon>Brachyura</taxon>
        <taxon>Eubrachyura</taxon>
        <taxon>Portunoidea</taxon>
        <taxon>Portunidae</taxon>
        <taxon>Portuninae</taxon>
        <taxon>Portunus</taxon>
    </lineage>
</organism>
<gene>
    <name evidence="1" type="ORF">E2C01_087525</name>
</gene>